<comment type="similarity">
    <text evidence="1">Belongs to the short-chain dehydrogenases/reductases (SDR) family.</text>
</comment>
<name>A0A0R3LQF4_9BRAD</name>
<dbReference type="PRINTS" id="PR00081">
    <property type="entry name" value="GDHRDH"/>
</dbReference>
<keyword evidence="3" id="KW-1185">Reference proteome</keyword>
<dbReference type="FunFam" id="3.40.50.720:FF:000084">
    <property type="entry name" value="Short-chain dehydrogenase reductase"/>
    <property type="match status" value="1"/>
</dbReference>
<dbReference type="InterPro" id="IPR002347">
    <property type="entry name" value="SDR_fam"/>
</dbReference>
<dbReference type="Proteomes" id="UP000050863">
    <property type="component" value="Unassembled WGS sequence"/>
</dbReference>
<evidence type="ECO:0000313" key="2">
    <source>
        <dbReference type="EMBL" id="KRR10004.1"/>
    </source>
</evidence>
<dbReference type="PANTHER" id="PTHR42879:SF2">
    <property type="entry name" value="3-OXOACYL-[ACYL-CARRIER-PROTEIN] REDUCTASE FABG"/>
    <property type="match status" value="1"/>
</dbReference>
<dbReference type="Pfam" id="PF13561">
    <property type="entry name" value="adh_short_C2"/>
    <property type="match status" value="1"/>
</dbReference>
<dbReference type="STRING" id="280332.CQ12_06240"/>
<gene>
    <name evidence="2" type="ORF">CQ12_06240</name>
</gene>
<dbReference type="PANTHER" id="PTHR42879">
    <property type="entry name" value="3-OXOACYL-(ACYL-CARRIER-PROTEIN) REDUCTASE"/>
    <property type="match status" value="1"/>
</dbReference>
<accession>A0A0R3LQF4</accession>
<evidence type="ECO:0000313" key="3">
    <source>
        <dbReference type="Proteomes" id="UP000050863"/>
    </source>
</evidence>
<dbReference type="AlphaFoldDB" id="A0A0R3LQF4"/>
<evidence type="ECO:0000256" key="1">
    <source>
        <dbReference type="ARBA" id="ARBA00006484"/>
    </source>
</evidence>
<dbReference type="Gene3D" id="3.40.50.720">
    <property type="entry name" value="NAD(P)-binding Rossmann-like Domain"/>
    <property type="match status" value="1"/>
</dbReference>
<dbReference type="EMBL" id="LLXZ01000064">
    <property type="protein sequence ID" value="KRR10004.1"/>
    <property type="molecule type" value="Genomic_DNA"/>
</dbReference>
<dbReference type="OrthoDB" id="7568484at2"/>
<dbReference type="PRINTS" id="PR00080">
    <property type="entry name" value="SDRFAMILY"/>
</dbReference>
<dbReference type="SUPFAM" id="SSF51735">
    <property type="entry name" value="NAD(P)-binding Rossmann-fold domains"/>
    <property type="match status" value="1"/>
</dbReference>
<protein>
    <submittedName>
        <fullName evidence="2">3-oxoacyl-ACP reductase</fullName>
    </submittedName>
</protein>
<dbReference type="InterPro" id="IPR036291">
    <property type="entry name" value="NAD(P)-bd_dom_sf"/>
</dbReference>
<organism evidence="2 3">
    <name type="scientific">Bradyrhizobium jicamae</name>
    <dbReference type="NCBI Taxonomy" id="280332"/>
    <lineage>
        <taxon>Bacteria</taxon>
        <taxon>Pseudomonadati</taxon>
        <taxon>Pseudomonadota</taxon>
        <taxon>Alphaproteobacteria</taxon>
        <taxon>Hyphomicrobiales</taxon>
        <taxon>Nitrobacteraceae</taxon>
        <taxon>Bradyrhizobium</taxon>
    </lineage>
</organism>
<dbReference type="InterPro" id="IPR050259">
    <property type="entry name" value="SDR"/>
</dbReference>
<dbReference type="InterPro" id="IPR020904">
    <property type="entry name" value="Sc_DH/Rdtase_CS"/>
</dbReference>
<comment type="caution">
    <text evidence="2">The sequence shown here is derived from an EMBL/GenBank/DDBJ whole genome shotgun (WGS) entry which is preliminary data.</text>
</comment>
<proteinExistence type="inferred from homology"/>
<dbReference type="GO" id="GO:0032787">
    <property type="term" value="P:monocarboxylic acid metabolic process"/>
    <property type="evidence" value="ECO:0007669"/>
    <property type="project" value="UniProtKB-ARBA"/>
</dbReference>
<dbReference type="PROSITE" id="PS00061">
    <property type="entry name" value="ADH_SHORT"/>
    <property type="match status" value="1"/>
</dbReference>
<dbReference type="RefSeq" id="WP_057835299.1">
    <property type="nucleotide sequence ID" value="NZ_LLXZ01000064.1"/>
</dbReference>
<reference evidence="2 3" key="1">
    <citation type="submission" date="2014-03" db="EMBL/GenBank/DDBJ databases">
        <title>Bradyrhizobium valentinum sp. nov., isolated from effective nodules of Lupinus mariae-josephae, a lupine endemic of basic-lime soils in Eastern Spain.</title>
        <authorList>
            <person name="Duran D."/>
            <person name="Rey L."/>
            <person name="Navarro A."/>
            <person name="Busquets A."/>
            <person name="Imperial J."/>
            <person name="Ruiz-Argueso T."/>
        </authorList>
    </citation>
    <scope>NUCLEOTIDE SEQUENCE [LARGE SCALE GENOMIC DNA]</scope>
    <source>
        <strain evidence="2 3">PAC68</strain>
    </source>
</reference>
<sequence length="252" mass="25510">MAAAATREFGRLDGRRAFVSGGANGIGAAIVRSFAGAGAQVVIGDLDLAAAASLAGQVEAIAVYLDVGDTGMVQTVISQHGPFDIVVNNAGVDQHAFFTDTTPEDWTRLLAVNLVSTFACTQAGLPAMQASGFGRIINITSEAARLGSKGGAVYSAAKGGVIAFTKSIARENARFGITANAIAPGPIRTPMLEAAVARGGDKILRAMTDATLLRRLGEPEEIAAAVLFLASDQAAYITGETIGVSGGMGIGG</sequence>